<dbReference type="SFLD" id="SFLDG01129">
    <property type="entry name" value="C1.5:_HAD__Beta-PGM__Phosphata"/>
    <property type="match status" value="1"/>
</dbReference>
<dbReference type="NCBIfam" id="TIGR01509">
    <property type="entry name" value="HAD-SF-IA-v3"/>
    <property type="match status" value="1"/>
</dbReference>
<dbReference type="GO" id="GO:0005829">
    <property type="term" value="C:cytosol"/>
    <property type="evidence" value="ECO:0007669"/>
    <property type="project" value="TreeGrafter"/>
</dbReference>
<dbReference type="RefSeq" id="WP_038242977.1">
    <property type="nucleotide sequence ID" value="NZ_BNER01000003.1"/>
</dbReference>
<dbReference type="EMBL" id="CCDP010000001">
    <property type="protein sequence ID" value="CDQ39043.1"/>
    <property type="molecule type" value="Genomic_DNA"/>
</dbReference>
<dbReference type="InterPro" id="IPR023198">
    <property type="entry name" value="PGP-like_dom2"/>
</dbReference>
<dbReference type="Proteomes" id="UP000028875">
    <property type="component" value="Unassembled WGS sequence"/>
</dbReference>
<dbReference type="GO" id="GO:0008967">
    <property type="term" value="F:phosphoglycolate phosphatase activity"/>
    <property type="evidence" value="ECO:0007669"/>
    <property type="project" value="TreeGrafter"/>
</dbReference>
<keyword evidence="4" id="KW-1185">Reference proteome</keyword>
<accession>A0A024Q942</accession>
<dbReference type="PRINTS" id="PR00413">
    <property type="entry name" value="HADHALOGNASE"/>
</dbReference>
<dbReference type="Pfam" id="PF13419">
    <property type="entry name" value="HAD_2"/>
    <property type="match status" value="1"/>
</dbReference>
<dbReference type="SFLD" id="SFLDG01135">
    <property type="entry name" value="C1.5.6:_HAD__Beta-PGM__Phospha"/>
    <property type="match status" value="1"/>
</dbReference>
<dbReference type="InterPro" id="IPR023214">
    <property type="entry name" value="HAD_sf"/>
</dbReference>
<dbReference type="OrthoDB" id="9807630at2"/>
<sequence>MSIRTILFDLDGTLIDTNELIIASFIHTFHFYNLDFSREEIIEFNGPPLVDTFKKINPIQADAMVQTYREHNLQEHDNYVIAFPNVVETVSQLKDKGIQLAIVTTKMRKSVNKGLVLTGLDSFFSTVITIDDVNHPKPDAEPVLKAMRTLQANPETTLMVGDNSHDIESGKNAGVQTAGVAWSFKGKQRLMEYEPTYMLEDIRDLLVLTGV</sequence>
<dbReference type="InterPro" id="IPR050155">
    <property type="entry name" value="HAD-like_hydrolase_sf"/>
</dbReference>
<dbReference type="CDD" id="cd02616">
    <property type="entry name" value="HAD_PPase"/>
    <property type="match status" value="1"/>
</dbReference>
<proteinExistence type="predicted"/>
<dbReference type="NCBIfam" id="TIGR01549">
    <property type="entry name" value="HAD-SF-IA-v1"/>
    <property type="match status" value="1"/>
</dbReference>
<evidence type="ECO:0000256" key="2">
    <source>
        <dbReference type="ARBA" id="ARBA00022842"/>
    </source>
</evidence>
<dbReference type="Gene3D" id="1.10.150.240">
    <property type="entry name" value="Putative phosphatase, domain 2"/>
    <property type="match status" value="1"/>
</dbReference>
<dbReference type="InterPro" id="IPR036412">
    <property type="entry name" value="HAD-like_sf"/>
</dbReference>
<dbReference type="PANTHER" id="PTHR43434:SF26">
    <property type="entry name" value="PYROPHOSPHATASE PPAX"/>
    <property type="match status" value="1"/>
</dbReference>
<dbReference type="GO" id="GO:0006281">
    <property type="term" value="P:DNA repair"/>
    <property type="evidence" value="ECO:0007669"/>
    <property type="project" value="TreeGrafter"/>
</dbReference>
<dbReference type="eggNOG" id="COG0546">
    <property type="taxonomic scope" value="Bacteria"/>
</dbReference>
<reference evidence="3 4" key="1">
    <citation type="submission" date="2014-03" db="EMBL/GenBank/DDBJ databases">
        <authorList>
            <person name="Urmite Genomes U."/>
        </authorList>
    </citation>
    <scope>NUCLEOTIDE SEQUENCE [LARGE SCALE GENOMIC DNA]</scope>
    <source>
        <strain evidence="3 4">Vm-5</strain>
    </source>
</reference>
<comment type="caution">
    <text evidence="3">The sequence shown here is derived from an EMBL/GenBank/DDBJ whole genome shotgun (WGS) entry which is preliminary data.</text>
</comment>
<dbReference type="NCBIfam" id="NF009804">
    <property type="entry name" value="PRK13288.1"/>
    <property type="match status" value="1"/>
</dbReference>
<dbReference type="STRING" id="1462526.BN990_01324"/>
<dbReference type="Gene3D" id="3.40.50.1000">
    <property type="entry name" value="HAD superfamily/HAD-like"/>
    <property type="match status" value="1"/>
</dbReference>
<gene>
    <name evidence="3" type="primary">ppaX_1</name>
    <name evidence="3" type="ORF">BN990_01324</name>
</gene>
<keyword evidence="1" id="KW-0378">Hydrolase</keyword>
<dbReference type="InterPro" id="IPR006439">
    <property type="entry name" value="HAD-SF_hydro_IA"/>
</dbReference>
<dbReference type="FunFam" id="3.40.50.1000:FF:000022">
    <property type="entry name" value="Phosphoglycolate phosphatase"/>
    <property type="match status" value="1"/>
</dbReference>
<keyword evidence="2" id="KW-0460">Magnesium</keyword>
<evidence type="ECO:0000256" key="1">
    <source>
        <dbReference type="ARBA" id="ARBA00022801"/>
    </source>
</evidence>
<reference evidence="4" key="2">
    <citation type="submission" date="2014-05" db="EMBL/GenBank/DDBJ databases">
        <title>Draft genome sequence of Virgibacillus massiliensis Vm-5.</title>
        <authorList>
            <person name="Khelaifia S."/>
            <person name="Croce O."/>
            <person name="Lagier J.C."/>
            <person name="Raoult D."/>
        </authorList>
    </citation>
    <scope>NUCLEOTIDE SEQUENCE [LARGE SCALE GENOMIC DNA]</scope>
    <source>
        <strain evidence="4">Vm-5</strain>
    </source>
</reference>
<evidence type="ECO:0000313" key="4">
    <source>
        <dbReference type="Proteomes" id="UP000028875"/>
    </source>
</evidence>
<protein>
    <submittedName>
        <fullName evidence="3">Pyrophosphatase PpaX</fullName>
    </submittedName>
</protein>
<dbReference type="SFLD" id="SFLDS00003">
    <property type="entry name" value="Haloacid_Dehalogenase"/>
    <property type="match status" value="1"/>
</dbReference>
<name>A0A024Q942_9BACI</name>
<dbReference type="SUPFAM" id="SSF56784">
    <property type="entry name" value="HAD-like"/>
    <property type="match status" value="1"/>
</dbReference>
<dbReference type="AlphaFoldDB" id="A0A024Q942"/>
<organism evidence="3 4">
    <name type="scientific">Virgibacillus massiliensis</name>
    <dbReference type="NCBI Taxonomy" id="1462526"/>
    <lineage>
        <taxon>Bacteria</taxon>
        <taxon>Bacillati</taxon>
        <taxon>Bacillota</taxon>
        <taxon>Bacilli</taxon>
        <taxon>Bacillales</taxon>
        <taxon>Bacillaceae</taxon>
        <taxon>Virgibacillus</taxon>
    </lineage>
</organism>
<dbReference type="InterPro" id="IPR041492">
    <property type="entry name" value="HAD_2"/>
</dbReference>
<dbReference type="PANTHER" id="PTHR43434">
    <property type="entry name" value="PHOSPHOGLYCOLATE PHOSPHATASE"/>
    <property type="match status" value="1"/>
</dbReference>
<evidence type="ECO:0000313" key="3">
    <source>
        <dbReference type="EMBL" id="CDQ39043.1"/>
    </source>
</evidence>